<feature type="transmembrane region" description="Helical" evidence="1">
    <location>
        <begin position="91"/>
        <end position="118"/>
    </location>
</feature>
<dbReference type="Proteomes" id="UP000199051">
    <property type="component" value="Unassembled WGS sequence"/>
</dbReference>
<organism evidence="2 3">
    <name type="scientific">Actinokineospora terrae</name>
    <dbReference type="NCBI Taxonomy" id="155974"/>
    <lineage>
        <taxon>Bacteria</taxon>
        <taxon>Bacillati</taxon>
        <taxon>Actinomycetota</taxon>
        <taxon>Actinomycetes</taxon>
        <taxon>Pseudonocardiales</taxon>
        <taxon>Pseudonocardiaceae</taxon>
        <taxon>Actinokineospora</taxon>
    </lineage>
</organism>
<evidence type="ECO:0000256" key="1">
    <source>
        <dbReference type="SAM" id="Phobius"/>
    </source>
</evidence>
<gene>
    <name evidence="2" type="ORF">SAMN04487818_12321</name>
</gene>
<proteinExistence type="predicted"/>
<evidence type="ECO:0000313" key="2">
    <source>
        <dbReference type="EMBL" id="SES48902.1"/>
    </source>
</evidence>
<keyword evidence="1" id="KW-0812">Transmembrane</keyword>
<reference evidence="3" key="1">
    <citation type="submission" date="2016-10" db="EMBL/GenBank/DDBJ databases">
        <authorList>
            <person name="Varghese N."/>
            <person name="Submissions S."/>
        </authorList>
    </citation>
    <scope>NUCLEOTIDE SEQUENCE [LARGE SCALE GENOMIC DNA]</scope>
    <source>
        <strain evidence="3">DSM 44260</strain>
    </source>
</reference>
<evidence type="ECO:0000313" key="3">
    <source>
        <dbReference type="Proteomes" id="UP000199051"/>
    </source>
</evidence>
<keyword evidence="3" id="KW-1185">Reference proteome</keyword>
<keyword evidence="1" id="KW-0472">Membrane</keyword>
<dbReference type="EMBL" id="FOGI01000023">
    <property type="protein sequence ID" value="SES48902.1"/>
    <property type="molecule type" value="Genomic_DNA"/>
</dbReference>
<accession>A0A1H9XRX8</accession>
<sequence>MVRGVLLAGSSTALAISAHGMAGGGVPDTAVTLALTALVAWAGTALADRRGGLLATLALLGVSQLCLHVFLTDIAVSHDGHVHTPVVPSGLMLATHIAATLVNGVLLTVAGSALAAVAATLSGIVRALVVSLAPSTPLPSIPVATSVDHLLAVVLRVVCGRRGPPVLS</sequence>
<feature type="transmembrane region" description="Helical" evidence="1">
    <location>
        <begin position="54"/>
        <end position="71"/>
    </location>
</feature>
<keyword evidence="1" id="KW-1133">Transmembrane helix</keyword>
<protein>
    <submittedName>
        <fullName evidence="2">Uncharacterized protein</fullName>
    </submittedName>
</protein>
<feature type="transmembrane region" description="Helical" evidence="1">
    <location>
        <begin position="30"/>
        <end position="47"/>
    </location>
</feature>
<name>A0A1H9XRX8_9PSEU</name>
<dbReference type="AlphaFoldDB" id="A0A1H9XRX8"/>
<dbReference type="STRING" id="155974.SAMN04487818_12321"/>